<sequence>MNPLLYAVTVLIWGTTWIAIKWQLGVTPPPVSIALRFWLAALVLFAIVRVMRRPMWPPRAAWRFLAAQGLALFCVNFLCFYYAEQVVPSGLVAVVFSTAPLLNSINGRLFMGRTLQPAAIVGALLGLAGIACLFEQQMELHAGDVAMWRGLGIAFLGTMCFSAGNLLSSRMQGMGLHPLVTNGWAMLIGASVLTLGSLAAGLPFALEPGPRYLGALVYLAIPGSVIGFTAYLTLVGRIGPERAAYCTVLFPIVALGLSTVFEGYRWSALAVVGLVLVVAGNLVAFDMTRRLFAGKPAAKRTA</sequence>
<evidence type="ECO:0000313" key="9">
    <source>
        <dbReference type="Proteomes" id="UP000198638"/>
    </source>
</evidence>
<accession>A0A1H4GQW7</accession>
<evidence type="ECO:0000256" key="2">
    <source>
        <dbReference type="ARBA" id="ARBA00007362"/>
    </source>
</evidence>
<evidence type="ECO:0000256" key="4">
    <source>
        <dbReference type="ARBA" id="ARBA00022989"/>
    </source>
</evidence>
<keyword evidence="4 6" id="KW-1133">Transmembrane helix</keyword>
<dbReference type="InterPro" id="IPR000620">
    <property type="entry name" value="EamA_dom"/>
</dbReference>
<dbReference type="InterPro" id="IPR037185">
    <property type="entry name" value="EmrE-like"/>
</dbReference>
<evidence type="ECO:0000256" key="1">
    <source>
        <dbReference type="ARBA" id="ARBA00004141"/>
    </source>
</evidence>
<dbReference type="PANTHER" id="PTHR32322:SF2">
    <property type="entry name" value="EAMA DOMAIN-CONTAINING PROTEIN"/>
    <property type="match status" value="1"/>
</dbReference>
<dbReference type="EMBL" id="FNRQ01000006">
    <property type="protein sequence ID" value="SEB11228.1"/>
    <property type="molecule type" value="Genomic_DNA"/>
</dbReference>
<keyword evidence="3 6" id="KW-0812">Transmembrane</keyword>
<proteinExistence type="inferred from homology"/>
<dbReference type="PANTHER" id="PTHR32322">
    <property type="entry name" value="INNER MEMBRANE TRANSPORTER"/>
    <property type="match status" value="1"/>
</dbReference>
<feature type="domain" description="EamA" evidence="7">
    <location>
        <begin position="5"/>
        <end position="133"/>
    </location>
</feature>
<comment type="subcellular location">
    <subcellularLocation>
        <location evidence="1">Membrane</location>
        <topology evidence="1">Multi-pass membrane protein</topology>
    </subcellularLocation>
</comment>
<evidence type="ECO:0000256" key="6">
    <source>
        <dbReference type="SAM" id="Phobius"/>
    </source>
</evidence>
<evidence type="ECO:0000259" key="7">
    <source>
        <dbReference type="Pfam" id="PF00892"/>
    </source>
</evidence>
<feature type="transmembrane region" description="Helical" evidence="6">
    <location>
        <begin position="60"/>
        <end position="83"/>
    </location>
</feature>
<dbReference type="Proteomes" id="UP000198638">
    <property type="component" value="Unassembled WGS sequence"/>
</dbReference>
<dbReference type="Pfam" id="PF00892">
    <property type="entry name" value="EamA"/>
    <property type="match status" value="2"/>
</dbReference>
<feature type="transmembrane region" description="Helical" evidence="6">
    <location>
        <begin position="117"/>
        <end position="134"/>
    </location>
</feature>
<comment type="similarity">
    <text evidence="2">Belongs to the EamA transporter family.</text>
</comment>
<dbReference type="RefSeq" id="WP_090535495.1">
    <property type="nucleotide sequence ID" value="NZ_FNRQ01000006.1"/>
</dbReference>
<dbReference type="GO" id="GO:0016020">
    <property type="term" value="C:membrane"/>
    <property type="evidence" value="ECO:0007669"/>
    <property type="project" value="UniProtKB-SubCell"/>
</dbReference>
<feature type="transmembrane region" description="Helical" evidence="6">
    <location>
        <begin position="89"/>
        <end position="105"/>
    </location>
</feature>
<keyword evidence="9" id="KW-1185">Reference proteome</keyword>
<feature type="transmembrane region" description="Helical" evidence="6">
    <location>
        <begin position="179"/>
        <end position="206"/>
    </location>
</feature>
<feature type="transmembrane region" description="Helical" evidence="6">
    <location>
        <begin position="212"/>
        <end position="236"/>
    </location>
</feature>
<gene>
    <name evidence="8" type="ORF">SAMN05192564_106202</name>
</gene>
<feature type="transmembrane region" description="Helical" evidence="6">
    <location>
        <begin position="5"/>
        <end position="24"/>
    </location>
</feature>
<name>A0A1H4GQW7_9BURK</name>
<feature type="transmembrane region" description="Helical" evidence="6">
    <location>
        <begin position="30"/>
        <end position="48"/>
    </location>
</feature>
<dbReference type="InterPro" id="IPR050638">
    <property type="entry name" value="AA-Vitamin_Transporters"/>
</dbReference>
<evidence type="ECO:0000256" key="5">
    <source>
        <dbReference type="ARBA" id="ARBA00023136"/>
    </source>
</evidence>
<feature type="transmembrane region" description="Helical" evidence="6">
    <location>
        <begin position="146"/>
        <end position="167"/>
    </location>
</feature>
<feature type="transmembrane region" description="Helical" evidence="6">
    <location>
        <begin position="267"/>
        <end position="285"/>
    </location>
</feature>
<organism evidence="8 9">
    <name type="scientific">Paraburkholderia sartisoli</name>
    <dbReference type="NCBI Taxonomy" id="83784"/>
    <lineage>
        <taxon>Bacteria</taxon>
        <taxon>Pseudomonadati</taxon>
        <taxon>Pseudomonadota</taxon>
        <taxon>Betaproteobacteria</taxon>
        <taxon>Burkholderiales</taxon>
        <taxon>Burkholderiaceae</taxon>
        <taxon>Paraburkholderia</taxon>
    </lineage>
</organism>
<dbReference type="SUPFAM" id="SSF103481">
    <property type="entry name" value="Multidrug resistance efflux transporter EmrE"/>
    <property type="match status" value="2"/>
</dbReference>
<keyword evidence="5 6" id="KW-0472">Membrane</keyword>
<protein>
    <submittedName>
        <fullName evidence="8">Threonine/homoserine efflux transporter RhtA</fullName>
    </submittedName>
</protein>
<evidence type="ECO:0000256" key="3">
    <source>
        <dbReference type="ARBA" id="ARBA00022692"/>
    </source>
</evidence>
<feature type="domain" description="EamA" evidence="7">
    <location>
        <begin position="149"/>
        <end position="283"/>
    </location>
</feature>
<dbReference type="AlphaFoldDB" id="A0A1H4GQW7"/>
<reference evidence="9" key="1">
    <citation type="submission" date="2016-10" db="EMBL/GenBank/DDBJ databases">
        <authorList>
            <person name="Varghese N."/>
            <person name="Submissions S."/>
        </authorList>
    </citation>
    <scope>NUCLEOTIDE SEQUENCE [LARGE SCALE GENOMIC DNA]</scope>
    <source>
        <strain evidence="9">LMG 24000</strain>
    </source>
</reference>
<evidence type="ECO:0000313" key="8">
    <source>
        <dbReference type="EMBL" id="SEB11228.1"/>
    </source>
</evidence>
<dbReference type="OrthoDB" id="2352272at2"/>